<evidence type="ECO:0000313" key="2">
    <source>
        <dbReference type="EMBL" id="OGK15963.1"/>
    </source>
</evidence>
<dbReference type="Proteomes" id="UP000178372">
    <property type="component" value="Unassembled WGS sequence"/>
</dbReference>
<feature type="region of interest" description="Disordered" evidence="1">
    <location>
        <begin position="167"/>
        <end position="194"/>
    </location>
</feature>
<reference evidence="2 3" key="1">
    <citation type="journal article" date="2016" name="Nat. Commun.">
        <title>Thousands of microbial genomes shed light on interconnected biogeochemical processes in an aquifer system.</title>
        <authorList>
            <person name="Anantharaman K."/>
            <person name="Brown C.T."/>
            <person name="Hug L.A."/>
            <person name="Sharon I."/>
            <person name="Castelle C.J."/>
            <person name="Probst A.J."/>
            <person name="Thomas B.C."/>
            <person name="Singh A."/>
            <person name="Wilkins M.J."/>
            <person name="Karaoz U."/>
            <person name="Brodie E.L."/>
            <person name="Williams K.H."/>
            <person name="Hubbard S.S."/>
            <person name="Banfield J.F."/>
        </authorList>
    </citation>
    <scope>NUCLEOTIDE SEQUENCE [LARGE SCALE GENOMIC DNA]</scope>
</reference>
<dbReference type="AlphaFoldDB" id="A0A1F7GAN2"/>
<gene>
    <name evidence="2" type="ORF">A2690_00725</name>
</gene>
<name>A0A1F7GAN2_9BACT</name>
<evidence type="ECO:0000313" key="3">
    <source>
        <dbReference type="Proteomes" id="UP000178372"/>
    </source>
</evidence>
<comment type="caution">
    <text evidence="2">The sequence shown here is derived from an EMBL/GenBank/DDBJ whole genome shotgun (WGS) entry which is preliminary data.</text>
</comment>
<proteinExistence type="predicted"/>
<feature type="compositionally biased region" description="Basic and acidic residues" evidence="1">
    <location>
        <begin position="47"/>
        <end position="69"/>
    </location>
</feature>
<protein>
    <submittedName>
        <fullName evidence="2">Uncharacterized protein</fullName>
    </submittedName>
</protein>
<accession>A0A1F7GAN2</accession>
<feature type="compositionally biased region" description="Polar residues" evidence="1">
    <location>
        <begin position="182"/>
        <end position="194"/>
    </location>
</feature>
<organism evidence="2 3">
    <name type="scientific">Candidatus Roizmanbacteria bacterium RIFCSPHIGHO2_01_FULL_39_12b</name>
    <dbReference type="NCBI Taxonomy" id="1802030"/>
    <lineage>
        <taxon>Bacteria</taxon>
        <taxon>Candidatus Roizmaniibacteriota</taxon>
    </lineage>
</organism>
<feature type="region of interest" description="Disordered" evidence="1">
    <location>
        <begin position="35"/>
        <end position="69"/>
    </location>
</feature>
<sequence>MLGMSIEALPLQNLEAAPFGQAKIRVEKCRRIRHDLKPQDDTPYSHQRVEELRDIETRSQQGKGDKKSGLEELIIDSRGYQERRFRMIYRSDQGEEVSEELIMFFKLGEDGQPQWLTLDGQPLALNGDLYDSRLESGIHASGRENRVSMVPRVGGRGEYTGVVSITETRRSAEKQEPRADQAQANTGRQDSITQTMQPVLDKIQNAGMKGRLGIEVQFTPEELVQVEQLLSSAHAKLVSSPELRQLENIIDQYRGDTAFGISLGFGTAILEDSSVNAPTVVQTVAGPKIKVPPNTFRLHRLQNQVQSAQSLLKMYQGKPLDSKSGNNAYGTSAGSFGKLIQAALEVYKT</sequence>
<evidence type="ECO:0000256" key="1">
    <source>
        <dbReference type="SAM" id="MobiDB-lite"/>
    </source>
</evidence>
<dbReference type="EMBL" id="MFZF01000022">
    <property type="protein sequence ID" value="OGK15963.1"/>
    <property type="molecule type" value="Genomic_DNA"/>
</dbReference>
<feature type="compositionally biased region" description="Basic and acidic residues" evidence="1">
    <location>
        <begin position="167"/>
        <end position="179"/>
    </location>
</feature>